<gene>
    <name evidence="1" type="ORF">P171DRAFT_525421</name>
</gene>
<dbReference type="Proteomes" id="UP000799764">
    <property type="component" value="Unassembled WGS sequence"/>
</dbReference>
<dbReference type="AlphaFoldDB" id="A0A9P4PAK7"/>
<keyword evidence="2" id="KW-1185">Reference proteome</keyword>
<proteinExistence type="predicted"/>
<organism evidence="1 2">
    <name type="scientific">Karstenula rhodostoma CBS 690.94</name>
    <dbReference type="NCBI Taxonomy" id="1392251"/>
    <lineage>
        <taxon>Eukaryota</taxon>
        <taxon>Fungi</taxon>
        <taxon>Dikarya</taxon>
        <taxon>Ascomycota</taxon>
        <taxon>Pezizomycotina</taxon>
        <taxon>Dothideomycetes</taxon>
        <taxon>Pleosporomycetidae</taxon>
        <taxon>Pleosporales</taxon>
        <taxon>Massarineae</taxon>
        <taxon>Didymosphaeriaceae</taxon>
        <taxon>Karstenula</taxon>
    </lineage>
</organism>
<evidence type="ECO:0000313" key="2">
    <source>
        <dbReference type="Proteomes" id="UP000799764"/>
    </source>
</evidence>
<name>A0A9P4PAK7_9PLEO</name>
<dbReference type="EMBL" id="MU001509">
    <property type="protein sequence ID" value="KAF2439574.1"/>
    <property type="molecule type" value="Genomic_DNA"/>
</dbReference>
<comment type="caution">
    <text evidence="1">The sequence shown here is derived from an EMBL/GenBank/DDBJ whole genome shotgun (WGS) entry which is preliminary data.</text>
</comment>
<accession>A0A9P4PAK7</accession>
<dbReference type="OrthoDB" id="3636801at2759"/>
<evidence type="ECO:0000313" key="1">
    <source>
        <dbReference type="EMBL" id="KAF2439574.1"/>
    </source>
</evidence>
<protein>
    <submittedName>
        <fullName evidence="1">Uncharacterized protein</fullName>
    </submittedName>
</protein>
<reference evidence="1" key="1">
    <citation type="journal article" date="2020" name="Stud. Mycol.">
        <title>101 Dothideomycetes genomes: a test case for predicting lifestyles and emergence of pathogens.</title>
        <authorList>
            <person name="Haridas S."/>
            <person name="Albert R."/>
            <person name="Binder M."/>
            <person name="Bloem J."/>
            <person name="Labutti K."/>
            <person name="Salamov A."/>
            <person name="Andreopoulos B."/>
            <person name="Baker S."/>
            <person name="Barry K."/>
            <person name="Bills G."/>
            <person name="Bluhm B."/>
            <person name="Cannon C."/>
            <person name="Castanera R."/>
            <person name="Culley D."/>
            <person name="Daum C."/>
            <person name="Ezra D."/>
            <person name="Gonzalez J."/>
            <person name="Henrissat B."/>
            <person name="Kuo A."/>
            <person name="Liang C."/>
            <person name="Lipzen A."/>
            <person name="Lutzoni F."/>
            <person name="Magnuson J."/>
            <person name="Mondo S."/>
            <person name="Nolan M."/>
            <person name="Ohm R."/>
            <person name="Pangilinan J."/>
            <person name="Park H.-J."/>
            <person name="Ramirez L."/>
            <person name="Alfaro M."/>
            <person name="Sun H."/>
            <person name="Tritt A."/>
            <person name="Yoshinaga Y."/>
            <person name="Zwiers L.-H."/>
            <person name="Turgeon B."/>
            <person name="Goodwin S."/>
            <person name="Spatafora J."/>
            <person name="Crous P."/>
            <person name="Grigoriev I."/>
        </authorList>
    </citation>
    <scope>NUCLEOTIDE SEQUENCE</scope>
    <source>
        <strain evidence="1">CBS 690.94</strain>
    </source>
</reference>
<sequence>MAATTVVRPAHLHYLGCPILVWGSISRLWGVHLKPPTPRTGIGIHLYTVSSAVARVLRLKCPGHPRKRELLGIPQVILDTHHPWLATNKKWLARYPGVRTAICTKESDLWSKPTTPERALPPDLLATINIENNKAGVKRFGWKNAAECFAELKSCPAALEAVQNLHLQIYVHDTTHDTWKEHTLPPATLPLSSHTFSLACRRGEYVNARNPPWKVGDDPATEFGTSRIALLNATKGLRLQRIRMASSWWSRLTWMELLHALLGAQPGIVGMEMDDGELFPGAQWKDEPEMLARHLALLSRFGKLTDLTLPPASQLGLGRDGGAWCGNAYGGAEGRAYGRMVVRESTEAVERAGELAVGMLPGLRRLAVGESRGNITVGRKGEACVVWPWTGRVVEYAYEAWPEVEGGFGSME</sequence>